<reference evidence="4 5" key="1">
    <citation type="submission" date="2021-11" db="EMBL/GenBank/DDBJ databases">
        <authorList>
            <person name="Oh E.-T."/>
            <person name="Kim S.-B."/>
        </authorList>
    </citation>
    <scope>NUCLEOTIDE SEQUENCE [LARGE SCALE GENOMIC DNA]</scope>
    <source>
        <strain evidence="4 5">MMS20-SJTR3</strain>
    </source>
</reference>
<dbReference type="InterPro" id="IPR007173">
    <property type="entry name" value="ALO_C"/>
</dbReference>
<dbReference type="Gene3D" id="3.30.43.10">
    <property type="entry name" value="Uridine Diphospho-n-acetylenolpyruvylglucosamine Reductase, domain 2"/>
    <property type="match status" value="1"/>
</dbReference>
<dbReference type="Pfam" id="PF04030">
    <property type="entry name" value="ALO"/>
    <property type="match status" value="1"/>
</dbReference>
<dbReference type="Proteomes" id="UP001431019">
    <property type="component" value="Unassembled WGS sequence"/>
</dbReference>
<dbReference type="PROSITE" id="PS51387">
    <property type="entry name" value="FAD_PCMH"/>
    <property type="match status" value="1"/>
</dbReference>
<dbReference type="SUPFAM" id="SSF56176">
    <property type="entry name" value="FAD-binding/transporter-associated domain-like"/>
    <property type="match status" value="1"/>
</dbReference>
<evidence type="ECO:0000256" key="2">
    <source>
        <dbReference type="ARBA" id="ARBA00023002"/>
    </source>
</evidence>
<keyword evidence="5" id="KW-1185">Reference proteome</keyword>
<dbReference type="InterPro" id="IPR016167">
    <property type="entry name" value="FAD-bd_PCMH_sub1"/>
</dbReference>
<evidence type="ECO:0000259" key="3">
    <source>
        <dbReference type="PROSITE" id="PS51387"/>
    </source>
</evidence>
<dbReference type="InterPro" id="IPR010031">
    <property type="entry name" value="FAD_lactone_oxidase-like"/>
</dbReference>
<organism evidence="4 5">
    <name type="scientific">Paraburkholderia sejongensis</name>
    <dbReference type="NCBI Taxonomy" id="2886946"/>
    <lineage>
        <taxon>Bacteria</taxon>
        <taxon>Pseudomonadati</taxon>
        <taxon>Pseudomonadota</taxon>
        <taxon>Betaproteobacteria</taxon>
        <taxon>Burkholderiales</taxon>
        <taxon>Burkholderiaceae</taxon>
        <taxon>Paraburkholderia</taxon>
    </lineage>
</organism>
<gene>
    <name evidence="4" type="ORF">LJ656_26200</name>
</gene>
<dbReference type="EMBL" id="JAJITD010000016">
    <property type="protein sequence ID" value="MCC8396085.1"/>
    <property type="molecule type" value="Genomic_DNA"/>
</dbReference>
<dbReference type="Gene3D" id="3.40.462.10">
    <property type="entry name" value="FAD-linked oxidases, C-terminal domain"/>
    <property type="match status" value="1"/>
</dbReference>
<dbReference type="InterPro" id="IPR016171">
    <property type="entry name" value="Vanillyl_alc_oxidase_C-sub2"/>
</dbReference>
<dbReference type="PANTHER" id="PTHR43762">
    <property type="entry name" value="L-GULONOLACTONE OXIDASE"/>
    <property type="match status" value="1"/>
</dbReference>
<dbReference type="PIRSF" id="PIRSF000136">
    <property type="entry name" value="LGO_GLO"/>
    <property type="match status" value="1"/>
</dbReference>
<dbReference type="Pfam" id="PF01565">
    <property type="entry name" value="FAD_binding_4"/>
    <property type="match status" value="1"/>
</dbReference>
<dbReference type="PANTHER" id="PTHR43762:SF1">
    <property type="entry name" value="D-ARABINONO-1,4-LACTONE OXIDASE"/>
    <property type="match status" value="1"/>
</dbReference>
<dbReference type="InterPro" id="IPR016169">
    <property type="entry name" value="FAD-bd_PCMH_sub2"/>
</dbReference>
<evidence type="ECO:0000256" key="1">
    <source>
        <dbReference type="ARBA" id="ARBA00022827"/>
    </source>
</evidence>
<feature type="domain" description="FAD-binding PCMH-type" evidence="3">
    <location>
        <begin position="22"/>
        <end position="201"/>
    </location>
</feature>
<sequence>MTIPDDSGDSNESRWTNWAGNLTSVPDAIERPGSVADVQALVARSRGSTLRMIGTGHSFSPLVVNNAETLVDMSNFAKGQRKAWRWQDKGLDLVSFLPSASWAQVRDALTAPDPALPPMYLSSTGALASINATGFVAAGCHGTGWHQRTVSDFVHAIEFVAADGKLHVFSDDTTPNEMAAARVSLGTLGVITKLTLRVEPLFNLHDEEIVTATESVMGPNPQGTGGEIRPQNLHKLVTENEYVELFWFPGSGYNNGQIWIKKFNRTTEEPRDIPLRPDGWIDKMATAVMEWTSTHPLLWPPILSTTWNTINDRAKAIEAKGGFVAPAPRVFFYADQAFPILDLEVAIPIPATGPGTWDVGNVVRGWYAALNYAYKFQRDFPLTTCLHARFTRTSESLLSPAFSTAAEDRVCWMEILSAYPKSEPDANKRAQAMASHLAMINAVMADWIGTRHARPHWAKNWQYIKPHVDVKALYPQQNLAAFNSLRSRLDPGGMFVNHFLAQQGLFS</sequence>
<dbReference type="InterPro" id="IPR036318">
    <property type="entry name" value="FAD-bd_PCMH-like_sf"/>
</dbReference>
<accession>A0ABS8K1Q8</accession>
<keyword evidence="1" id="KW-0285">Flavoprotein</keyword>
<proteinExistence type="predicted"/>
<evidence type="ECO:0000313" key="4">
    <source>
        <dbReference type="EMBL" id="MCC8396085.1"/>
    </source>
</evidence>
<dbReference type="Gene3D" id="1.10.45.10">
    <property type="entry name" value="Vanillyl-alcohol Oxidase, Chain A, domain 4"/>
    <property type="match status" value="1"/>
</dbReference>
<comment type="caution">
    <text evidence="4">The sequence shown here is derived from an EMBL/GenBank/DDBJ whole genome shotgun (WGS) entry which is preliminary data.</text>
</comment>
<evidence type="ECO:0000313" key="5">
    <source>
        <dbReference type="Proteomes" id="UP001431019"/>
    </source>
</evidence>
<protein>
    <submittedName>
        <fullName evidence="4">FAD-binding protein</fullName>
    </submittedName>
</protein>
<dbReference type="InterPro" id="IPR016170">
    <property type="entry name" value="Cytok_DH_C_sf"/>
</dbReference>
<dbReference type="Gene3D" id="3.30.465.10">
    <property type="match status" value="1"/>
</dbReference>
<keyword evidence="2" id="KW-0560">Oxidoreductase</keyword>
<dbReference type="RefSeq" id="WP_230512439.1">
    <property type="nucleotide sequence ID" value="NZ_JAJITD010000016.1"/>
</dbReference>
<dbReference type="InterPro" id="IPR016166">
    <property type="entry name" value="FAD-bd_PCMH"/>
</dbReference>
<keyword evidence="1" id="KW-0274">FAD</keyword>
<dbReference type="InterPro" id="IPR006094">
    <property type="entry name" value="Oxid_FAD_bind_N"/>
</dbReference>
<name>A0ABS8K1Q8_9BURK</name>